<organism evidence="2 3">
    <name type="scientific">Candidatus Parabacteroides intestinigallinarum</name>
    <dbReference type="NCBI Taxonomy" id="2838722"/>
    <lineage>
        <taxon>Bacteria</taxon>
        <taxon>Pseudomonadati</taxon>
        <taxon>Bacteroidota</taxon>
        <taxon>Bacteroidia</taxon>
        <taxon>Bacteroidales</taxon>
        <taxon>Tannerellaceae</taxon>
        <taxon>Parabacteroides</taxon>
    </lineage>
</organism>
<proteinExistence type="predicted"/>
<dbReference type="InterPro" id="IPR008136">
    <property type="entry name" value="CinA_C"/>
</dbReference>
<dbReference type="AlphaFoldDB" id="A0A9D1XSU2"/>
<evidence type="ECO:0000313" key="2">
    <source>
        <dbReference type="EMBL" id="HIX85414.1"/>
    </source>
</evidence>
<dbReference type="Gene3D" id="3.90.950.20">
    <property type="entry name" value="CinA-like"/>
    <property type="match status" value="1"/>
</dbReference>
<evidence type="ECO:0000259" key="1">
    <source>
        <dbReference type="Pfam" id="PF02464"/>
    </source>
</evidence>
<dbReference type="EMBL" id="DXEN01000012">
    <property type="protein sequence ID" value="HIX85414.1"/>
    <property type="molecule type" value="Genomic_DNA"/>
</dbReference>
<accession>A0A9D1XSU2</accession>
<dbReference type="NCBIfam" id="TIGR00199">
    <property type="entry name" value="PncC_domain"/>
    <property type="match status" value="1"/>
</dbReference>
<dbReference type="Proteomes" id="UP000823847">
    <property type="component" value="Unassembled WGS sequence"/>
</dbReference>
<dbReference type="Pfam" id="PF02464">
    <property type="entry name" value="CinA"/>
    <property type="match status" value="1"/>
</dbReference>
<dbReference type="SUPFAM" id="SSF142433">
    <property type="entry name" value="CinA-like"/>
    <property type="match status" value="1"/>
</dbReference>
<reference evidence="2" key="2">
    <citation type="submission" date="2021-04" db="EMBL/GenBank/DDBJ databases">
        <authorList>
            <person name="Gilroy R."/>
        </authorList>
    </citation>
    <scope>NUCLEOTIDE SEQUENCE</scope>
    <source>
        <strain evidence="2">ChiHecec2B26-12326</strain>
    </source>
</reference>
<comment type="caution">
    <text evidence="2">The sequence shown here is derived from an EMBL/GenBank/DDBJ whole genome shotgun (WGS) entry which is preliminary data.</text>
</comment>
<evidence type="ECO:0000313" key="3">
    <source>
        <dbReference type="Proteomes" id="UP000823847"/>
    </source>
</evidence>
<name>A0A9D1XSU2_9BACT</name>
<protein>
    <submittedName>
        <fullName evidence="2">CinA family protein</fullName>
    </submittedName>
</protein>
<reference evidence="2" key="1">
    <citation type="journal article" date="2021" name="PeerJ">
        <title>Extensive microbial diversity within the chicken gut microbiome revealed by metagenomics and culture.</title>
        <authorList>
            <person name="Gilroy R."/>
            <person name="Ravi A."/>
            <person name="Getino M."/>
            <person name="Pursley I."/>
            <person name="Horton D.L."/>
            <person name="Alikhan N.F."/>
            <person name="Baker D."/>
            <person name="Gharbi K."/>
            <person name="Hall N."/>
            <person name="Watson M."/>
            <person name="Adriaenssens E.M."/>
            <person name="Foster-Nyarko E."/>
            <person name="Jarju S."/>
            <person name="Secka A."/>
            <person name="Antonio M."/>
            <person name="Oren A."/>
            <person name="Chaudhuri R.R."/>
            <person name="La Ragione R."/>
            <person name="Hildebrand F."/>
            <person name="Pallen M.J."/>
        </authorList>
    </citation>
    <scope>NUCLEOTIDE SEQUENCE</scope>
    <source>
        <strain evidence="2">ChiHecec2B26-12326</strain>
    </source>
</reference>
<dbReference type="InterPro" id="IPR036653">
    <property type="entry name" value="CinA-like_C"/>
</dbReference>
<sequence>MNLEEIIGEELTAKHLTMGTAESCTGGTIASRITSVAGSSVYFKGSVVAYCNEIKHKVLGVSESDLDAYGAVSQPVVEQMALGVIKLLGCDCAVATSGIAGPGGGTPYKPIGMVWIAAVCKNTNKVLSKCFQFGTNNRAENIRLSTDNALQMLRKVIIESY</sequence>
<feature type="domain" description="CinA C-terminal" evidence="1">
    <location>
        <begin position="2"/>
        <end position="156"/>
    </location>
</feature>
<gene>
    <name evidence="2" type="ORF">H9848_02235</name>
</gene>